<accession>A0A1I7TA32</accession>
<dbReference type="PANTHER" id="PTHR16238:SF7">
    <property type="entry name" value="GEM-ASSOCIATED PROTEIN 8"/>
    <property type="match status" value="1"/>
</dbReference>
<dbReference type="STRING" id="1561998.A0A1I7TA32"/>
<dbReference type="GO" id="GO:0032797">
    <property type="term" value="C:SMN complex"/>
    <property type="evidence" value="ECO:0007669"/>
    <property type="project" value="InterPro"/>
</dbReference>
<organism evidence="1 2">
    <name type="scientific">Caenorhabditis tropicalis</name>
    <dbReference type="NCBI Taxonomy" id="1561998"/>
    <lineage>
        <taxon>Eukaryota</taxon>
        <taxon>Metazoa</taxon>
        <taxon>Ecdysozoa</taxon>
        <taxon>Nematoda</taxon>
        <taxon>Chromadorea</taxon>
        <taxon>Rhabditida</taxon>
        <taxon>Rhabditina</taxon>
        <taxon>Rhabditomorpha</taxon>
        <taxon>Rhabditoidea</taxon>
        <taxon>Rhabditidae</taxon>
        <taxon>Peloderinae</taxon>
        <taxon>Caenorhabditis</taxon>
    </lineage>
</organism>
<dbReference type="Pfam" id="PF15348">
    <property type="entry name" value="GEMIN8"/>
    <property type="match status" value="1"/>
</dbReference>
<dbReference type="AlphaFoldDB" id="A0A1I7TA32"/>
<evidence type="ECO:0000313" key="1">
    <source>
        <dbReference type="Proteomes" id="UP000095282"/>
    </source>
</evidence>
<dbReference type="WBParaSite" id="Csp11.Scaffold561.g3905.t1">
    <property type="protein sequence ID" value="Csp11.Scaffold561.g3905.t1"/>
    <property type="gene ID" value="Csp11.Scaffold561.g3905"/>
</dbReference>
<dbReference type="PANTHER" id="PTHR16238">
    <property type="entry name" value="GEM-ASSOCIATED PROTEIN 8"/>
    <property type="match status" value="1"/>
</dbReference>
<keyword evidence="1" id="KW-1185">Reference proteome</keyword>
<name>A0A1I7TA32_9PELO</name>
<proteinExistence type="predicted"/>
<sequence>MNSFFENNEWARDPSFNHFWKHYEICDQWIKQHNEATQQGKTRTNFFAAQSNNDEFDQAEEPEVTERLSRCEIRNEDENEETEVMSEEMKEFFAKTQDHRQKLKLKREAEKHDEDKIKQEKKQMTYINVGEITVRGRVEHSTDHRDANAEFIEKREKAKKDYGDAAPKILAMESALEMKFESEYASHPQMWPNIPFRF</sequence>
<dbReference type="InterPro" id="IPR034754">
    <property type="entry name" value="GEMIN8"/>
</dbReference>
<reference evidence="2" key="1">
    <citation type="submission" date="2016-11" db="UniProtKB">
        <authorList>
            <consortium name="WormBaseParasite"/>
        </authorList>
    </citation>
    <scope>IDENTIFICATION</scope>
</reference>
<evidence type="ECO:0000313" key="2">
    <source>
        <dbReference type="WBParaSite" id="Csp11.Scaffold561.g3905.t1"/>
    </source>
</evidence>
<protein>
    <submittedName>
        <fullName evidence="2">Gem-associated protein 8</fullName>
    </submittedName>
</protein>
<dbReference type="GO" id="GO:0000387">
    <property type="term" value="P:spliceosomal snRNP assembly"/>
    <property type="evidence" value="ECO:0007669"/>
    <property type="project" value="InterPro"/>
</dbReference>
<dbReference type="eggNOG" id="ENOG502S7KA">
    <property type="taxonomic scope" value="Eukaryota"/>
</dbReference>
<dbReference type="Proteomes" id="UP000095282">
    <property type="component" value="Unplaced"/>
</dbReference>